<proteinExistence type="predicted"/>
<reference evidence="1 2" key="1">
    <citation type="submission" date="2011-07" db="EMBL/GenBank/DDBJ databases">
        <title>The Genome Sequence of Prevotella oulorum F0390.</title>
        <authorList>
            <consortium name="The Broad Institute Genome Sequencing Platform"/>
            <consortium name="The Broad Institute Genome Sequencing Center for Infectious Disease"/>
            <person name="Earl A."/>
            <person name="Ward D."/>
            <person name="Feldgarden M."/>
            <person name="Gevers D."/>
            <person name="Izard J."/>
            <person name="Ganesan A."/>
            <person name="Baranova O.V."/>
            <person name="Blanton J.M."/>
            <person name="Tanner A.C."/>
            <person name="Dewhirst F.E."/>
            <person name="Young S.K."/>
            <person name="Zeng Q."/>
            <person name="Gargeya S."/>
            <person name="Fitzgerald M."/>
            <person name="Haas B."/>
            <person name="Abouelleil A."/>
            <person name="Alvarado L."/>
            <person name="Arachchi H.M."/>
            <person name="Berlin A."/>
            <person name="Brown A."/>
            <person name="Chapman S.B."/>
            <person name="Chen Z."/>
            <person name="Dunbar C."/>
            <person name="Freedman E."/>
            <person name="Gearin G."/>
            <person name="Gellesch M."/>
            <person name="Goldberg J."/>
            <person name="Griggs A."/>
            <person name="Gujja S."/>
            <person name="Heiman D."/>
            <person name="Howarth C."/>
            <person name="Larson L."/>
            <person name="Lui A."/>
            <person name="MacDonald P.J.P."/>
            <person name="Mehta T."/>
            <person name="Montmayeur A."/>
            <person name="Murphy C."/>
            <person name="Neiman D."/>
            <person name="Pearson M."/>
            <person name="Priest M."/>
            <person name="Roberts A."/>
            <person name="Saif S."/>
            <person name="Shea T."/>
            <person name="Shenoy N."/>
            <person name="Sisk P."/>
            <person name="Stolte C."/>
            <person name="Sykes S."/>
            <person name="Wortman J."/>
            <person name="Nusbaum C."/>
            <person name="Birren B."/>
        </authorList>
    </citation>
    <scope>NUCLEOTIDE SEQUENCE [LARGE SCALE GENOMIC DNA]</scope>
    <source>
        <strain evidence="1 2">F0390</strain>
    </source>
</reference>
<comment type="caution">
    <text evidence="1">The sequence shown here is derived from an EMBL/GenBank/DDBJ whole genome shotgun (WGS) entry which is preliminary data.</text>
</comment>
<keyword evidence="2" id="KW-1185">Reference proteome</keyword>
<dbReference type="AlphaFoldDB" id="G1WC15"/>
<dbReference type="Proteomes" id="UP000005141">
    <property type="component" value="Unassembled WGS sequence"/>
</dbReference>
<organism evidence="1 2">
    <name type="scientific">Segatella oulorum F0390</name>
    <dbReference type="NCBI Taxonomy" id="702438"/>
    <lineage>
        <taxon>Bacteria</taxon>
        <taxon>Pseudomonadati</taxon>
        <taxon>Bacteroidota</taxon>
        <taxon>Bacteroidia</taxon>
        <taxon>Bacteroidales</taxon>
        <taxon>Prevotellaceae</taxon>
        <taxon>Segatella</taxon>
    </lineage>
</organism>
<protein>
    <submittedName>
        <fullName evidence="1">Uncharacterized protein</fullName>
    </submittedName>
</protein>
<sequence length="41" mass="4726">MRHHHKSNFSVTVCPYRVAVILSIAHANRTVCPYPTVLHIR</sequence>
<dbReference type="PATRIC" id="fig|702438.4.peg.1410"/>
<dbReference type="EMBL" id="ADGI01000046">
    <property type="protein sequence ID" value="EGV31198.1"/>
    <property type="molecule type" value="Genomic_DNA"/>
</dbReference>
<evidence type="ECO:0000313" key="2">
    <source>
        <dbReference type="Proteomes" id="UP000005141"/>
    </source>
</evidence>
<gene>
    <name evidence="1" type="ORF">HMPREF9431_01366</name>
</gene>
<dbReference type="HOGENOM" id="CLU_3274666_0_0_10"/>
<evidence type="ECO:0000313" key="1">
    <source>
        <dbReference type="EMBL" id="EGV31198.1"/>
    </source>
</evidence>
<accession>G1WC15</accession>
<name>G1WC15_9BACT</name>